<dbReference type="EMBL" id="JAVKPK010000026">
    <property type="protein sequence ID" value="MDR7665727.1"/>
    <property type="molecule type" value="Genomic_DNA"/>
</dbReference>
<keyword evidence="2" id="KW-1185">Reference proteome</keyword>
<reference evidence="2" key="1">
    <citation type="submission" date="2023-07" db="EMBL/GenBank/DDBJ databases">
        <title>Whole-genome sequencing of a new Methanosarcina sp. Z-7115.</title>
        <authorList>
            <person name="Zhilina T.N."/>
            <person name="Merkel A.Y."/>
        </authorList>
    </citation>
    <scope>NUCLEOTIDE SEQUENCE [LARGE SCALE GENOMIC DNA]</scope>
    <source>
        <strain evidence="2">Z-7115</strain>
    </source>
</reference>
<sequence length="64" mass="7361">MRAKRVQVLPTSGSFFSPPNEIDNNSIPVKVFEGIRKRQMRKKILRARRLPNSLRPLLSLSPAF</sequence>
<dbReference type="RefSeq" id="WP_310575753.1">
    <property type="nucleotide sequence ID" value="NZ_JAVKPK010000026.1"/>
</dbReference>
<accession>A0ABU2D1L2</accession>
<proteinExistence type="predicted"/>
<name>A0ABU2D1L2_9EURY</name>
<evidence type="ECO:0000313" key="2">
    <source>
        <dbReference type="Proteomes" id="UP001246244"/>
    </source>
</evidence>
<evidence type="ECO:0000313" key="1">
    <source>
        <dbReference type="EMBL" id="MDR7665727.1"/>
    </source>
</evidence>
<organism evidence="1 2">
    <name type="scientific">Methanosarcina baikalica</name>
    <dbReference type="NCBI Taxonomy" id="3073890"/>
    <lineage>
        <taxon>Archaea</taxon>
        <taxon>Methanobacteriati</taxon>
        <taxon>Methanobacteriota</taxon>
        <taxon>Stenosarchaea group</taxon>
        <taxon>Methanomicrobia</taxon>
        <taxon>Methanosarcinales</taxon>
        <taxon>Methanosarcinaceae</taxon>
        <taxon>Methanosarcina</taxon>
    </lineage>
</organism>
<protein>
    <submittedName>
        <fullName evidence="1">Uncharacterized protein</fullName>
    </submittedName>
</protein>
<dbReference type="Proteomes" id="UP001246244">
    <property type="component" value="Unassembled WGS sequence"/>
</dbReference>
<comment type="caution">
    <text evidence="1">The sequence shown here is derived from an EMBL/GenBank/DDBJ whole genome shotgun (WGS) entry which is preliminary data.</text>
</comment>
<gene>
    <name evidence="1" type="ORF">RG963_08070</name>
</gene>